<evidence type="ECO:0000259" key="3">
    <source>
        <dbReference type="Pfam" id="PF03178"/>
    </source>
</evidence>
<dbReference type="InterPro" id="IPR011044">
    <property type="entry name" value="Quino_amine_DH_bsu"/>
</dbReference>
<keyword evidence="7" id="KW-1185">Reference proteome</keyword>
<reference evidence="6 7" key="1">
    <citation type="submission" date="2024-04" db="EMBL/GenBank/DDBJ databases">
        <title>Tritrichomonas musculus Genome.</title>
        <authorList>
            <person name="Alves-Ferreira E."/>
            <person name="Grigg M."/>
            <person name="Lorenzi H."/>
            <person name="Galac M."/>
        </authorList>
    </citation>
    <scope>NUCLEOTIDE SEQUENCE [LARGE SCALE GENOMIC DNA]</scope>
    <source>
        <strain evidence="6 7">EAF2021</strain>
    </source>
</reference>
<dbReference type="EMBL" id="JAPFFF010000015">
    <property type="protein sequence ID" value="KAK8866559.1"/>
    <property type="molecule type" value="Genomic_DNA"/>
</dbReference>
<dbReference type="Pfam" id="PF10433">
    <property type="entry name" value="Beta-prop_RSE1_1st"/>
    <property type="match status" value="1"/>
</dbReference>
<protein>
    <submittedName>
        <fullName evidence="6">Splicing factor 3B subunit 3</fullName>
    </submittedName>
</protein>
<evidence type="ECO:0000256" key="1">
    <source>
        <dbReference type="ARBA" id="ARBA00004123"/>
    </source>
</evidence>
<gene>
    <name evidence="6" type="ORF">M9Y10_009523</name>
</gene>
<dbReference type="InterPro" id="IPR018846">
    <property type="entry name" value="Beta-prop_RSE1/DDB1/CPSF1_1st"/>
</dbReference>
<sequence length="1176" mass="130640">MMYFYSLTLQEPQHVIDATAGNFTGKLIQDGGNNDEIVVNCGTQLSLYRQVTTTNGDEMTKVLTKQTFCHVYSVKTLSFPGSTIDYLVITSDSGNITIIDLKGEKFQKLICVPFGRTGMRRFEPGYYLNISPCGRAIFTASLEKYKVAWEIIQTENLAPQLGPPIDLPRSHCFVYCSVALDVGYESPVFAVIERVFKPDKTQQEPVFDPTKEKKLLVLYEVSPSIRSIVRRGEHAINSSASHLVAVPGKLFDCPGGVLVCSTGTVQYFPKSGESALIPLPMRRGKDLSIILKSATFATQGTWFAFLQNQYGDIFVATSNEDEETQEENPITIKYLDTAPLAKSMVILRQGVLAIFGENCENRFYYIPSIEGSDELEFDPKLSQEDEHPLELFGTHSNMNNLVKMAIVPSIYGSISGDIITLHGKGPNSCLKFTRKGISIEQIYKEKLGGHNTAIHTIKKFPTDEFDSFVFITMINQTKVLLVTKDGQITGEFDNSLFITNHETLDVFQLSDLTSFSTVQIHSKGLRVITADWVSQKNWSREDYHGSIVACTSNKTQIVVAYDDKVITLFEANEFCHPTERSSMRMDSIEGTITALALPQPPEGIRAAKWLAVASDTMTVFIISLGGYTSESTEKNDDDMLSINQVWKVTARKVVQDPISSLSFLHVSGIGHILHIGHSNGVLQRAFLDDNEGLIENPQMRFLGHSPVAFSRINIQGQSCLLANSASPYLIRGLTVTQFAAPTFDAITQIYASFCPDGGFIGITGDNDLAIFEINDISSSMSSTTLPLPMTPRLIIHIPNTKTVFLACSDILEDSIWHTVFFIYDYSTNQLFHFQSTNGNENDNSNGTENNNNDNEYELGYCVTSGTFVPSTNEICVGLASNLRFNPRSSTGGRIILINPATSVIHHITEIDDIPGALGIFDENIICGIGKIIRVYKIGMKQLLRHCESRTMPFFISFVSSDGLRIVVGDMAESYHFLKFDRQNSIMTPFCDDATPRFPLSSILLDHSTVASGDRFGNFTVLRVPTEVSDEAEIDPSGVGMIWEHRDFSGAPNKFDIAASFHVGDPITAMQLSDSRQCIIYATVGGMIGAMVPLSKDSEASILKKLEREMRKKEETLCGRVHELYRSYYTPLTNVTDGDLLKRYMELSDTEQREIANSMKCTPFDISRLLVFIDSLV</sequence>
<proteinExistence type="predicted"/>
<evidence type="ECO:0000256" key="2">
    <source>
        <dbReference type="ARBA" id="ARBA00023242"/>
    </source>
</evidence>
<feature type="domain" description="RSE1/DDB1/CPSF1 C-terminal" evidence="3">
    <location>
        <begin position="872"/>
        <end position="1144"/>
    </location>
</feature>
<evidence type="ECO:0000313" key="6">
    <source>
        <dbReference type="EMBL" id="KAK8866559.1"/>
    </source>
</evidence>
<feature type="domain" description="RSE1/DDB1/CPSF1 second beta-propeller" evidence="5">
    <location>
        <begin position="442"/>
        <end position="773"/>
    </location>
</feature>
<dbReference type="SUPFAM" id="SSF50969">
    <property type="entry name" value="YVTN repeat-like/Quinoprotein amine dehydrogenase"/>
    <property type="match status" value="1"/>
</dbReference>
<accession>A0ABR2IPZ3</accession>
<dbReference type="InterPro" id="IPR050358">
    <property type="entry name" value="RSE1/DDB1/CFT1"/>
</dbReference>
<organism evidence="6 7">
    <name type="scientific">Tritrichomonas musculus</name>
    <dbReference type="NCBI Taxonomy" id="1915356"/>
    <lineage>
        <taxon>Eukaryota</taxon>
        <taxon>Metamonada</taxon>
        <taxon>Parabasalia</taxon>
        <taxon>Tritrichomonadida</taxon>
        <taxon>Tritrichomonadidae</taxon>
        <taxon>Tritrichomonas</taxon>
    </lineage>
</organism>
<evidence type="ECO:0000313" key="7">
    <source>
        <dbReference type="Proteomes" id="UP001470230"/>
    </source>
</evidence>
<dbReference type="InterPro" id="IPR015943">
    <property type="entry name" value="WD40/YVTN_repeat-like_dom_sf"/>
</dbReference>
<comment type="subcellular location">
    <subcellularLocation>
        <location evidence="1">Nucleus</location>
    </subcellularLocation>
</comment>
<comment type="caution">
    <text evidence="6">The sequence shown here is derived from an EMBL/GenBank/DDBJ whole genome shotgun (WGS) entry which is preliminary data.</text>
</comment>
<dbReference type="Gene3D" id="1.10.150.910">
    <property type="match status" value="1"/>
</dbReference>
<dbReference type="InterPro" id="IPR004871">
    <property type="entry name" value="RSE1/DDB1/CPSF1_C"/>
</dbReference>
<dbReference type="Gene3D" id="2.130.10.10">
    <property type="entry name" value="YVTN repeat-like/Quinoprotein amine dehydrogenase"/>
    <property type="match status" value="3"/>
</dbReference>
<dbReference type="Pfam" id="PF03178">
    <property type="entry name" value="CPSF_A"/>
    <property type="match status" value="1"/>
</dbReference>
<name>A0ABR2IPZ3_9EUKA</name>
<dbReference type="Pfam" id="PF23726">
    <property type="entry name" value="Beta-prop_RSE1_2nd"/>
    <property type="match status" value="1"/>
</dbReference>
<evidence type="ECO:0000259" key="5">
    <source>
        <dbReference type="Pfam" id="PF23726"/>
    </source>
</evidence>
<dbReference type="PANTHER" id="PTHR10644">
    <property type="entry name" value="DNA REPAIR/RNA PROCESSING CPSF FAMILY"/>
    <property type="match status" value="1"/>
</dbReference>
<feature type="domain" description="RSE1/DDB1/CPSF1 first beta-propeller" evidence="4">
    <location>
        <begin position="21"/>
        <end position="370"/>
    </location>
</feature>
<evidence type="ECO:0000259" key="4">
    <source>
        <dbReference type="Pfam" id="PF10433"/>
    </source>
</evidence>
<keyword evidence="2" id="KW-0539">Nucleus</keyword>
<dbReference type="Proteomes" id="UP001470230">
    <property type="component" value="Unassembled WGS sequence"/>
</dbReference>
<dbReference type="InterPro" id="IPR058543">
    <property type="entry name" value="Beta-prop_RSE1/DDB1/CPSF1_2nd"/>
</dbReference>